<feature type="domain" description="Tyr recombinase" evidence="5">
    <location>
        <begin position="192"/>
        <end position="410"/>
    </location>
</feature>
<organism evidence="6 7">
    <name type="scientific">Streptomyces prasinopilosus</name>
    <dbReference type="NCBI Taxonomy" id="67344"/>
    <lineage>
        <taxon>Bacteria</taxon>
        <taxon>Bacillati</taxon>
        <taxon>Actinomycetota</taxon>
        <taxon>Actinomycetes</taxon>
        <taxon>Kitasatosporales</taxon>
        <taxon>Streptomycetaceae</taxon>
        <taxon>Streptomyces</taxon>
    </lineage>
</organism>
<dbReference type="PANTHER" id="PTHR30349:SF64">
    <property type="entry name" value="PROPHAGE INTEGRASE INTD-RELATED"/>
    <property type="match status" value="1"/>
</dbReference>
<feature type="region of interest" description="Disordered" evidence="4">
    <location>
        <begin position="416"/>
        <end position="445"/>
    </location>
</feature>
<dbReference type="InterPro" id="IPR011010">
    <property type="entry name" value="DNA_brk_join_enz"/>
</dbReference>
<dbReference type="InterPro" id="IPR002104">
    <property type="entry name" value="Integrase_catalytic"/>
</dbReference>
<dbReference type="STRING" id="67344.SAMN05216505_103580"/>
<proteinExistence type="inferred from homology"/>
<name>A0A1G6PI05_9ACTN</name>
<keyword evidence="3" id="KW-0233">DNA recombination</keyword>
<feature type="region of interest" description="Disordered" evidence="4">
    <location>
        <begin position="1"/>
        <end position="35"/>
    </location>
</feature>
<dbReference type="InterPro" id="IPR010998">
    <property type="entry name" value="Integrase_recombinase_N"/>
</dbReference>
<evidence type="ECO:0000256" key="3">
    <source>
        <dbReference type="ARBA" id="ARBA00023172"/>
    </source>
</evidence>
<dbReference type="GO" id="GO:0015074">
    <property type="term" value="P:DNA integration"/>
    <property type="evidence" value="ECO:0007669"/>
    <property type="project" value="UniProtKB-KW"/>
</dbReference>
<protein>
    <submittedName>
        <fullName evidence="6">Site-specific recombinase XerD</fullName>
    </submittedName>
</protein>
<accession>A0A1G6PI05</accession>
<gene>
    <name evidence="6" type="ORF">SAMN05216505_103580</name>
</gene>
<dbReference type="PROSITE" id="PS51898">
    <property type="entry name" value="TYR_RECOMBINASE"/>
    <property type="match status" value="1"/>
</dbReference>
<dbReference type="EMBL" id="FMZK01000003">
    <property type="protein sequence ID" value="SDC79047.1"/>
    <property type="molecule type" value="Genomic_DNA"/>
</dbReference>
<keyword evidence="7" id="KW-1185">Reference proteome</keyword>
<dbReference type="InterPro" id="IPR013762">
    <property type="entry name" value="Integrase-like_cat_sf"/>
</dbReference>
<dbReference type="Gene3D" id="1.10.443.10">
    <property type="entry name" value="Intergrase catalytic core"/>
    <property type="match status" value="1"/>
</dbReference>
<evidence type="ECO:0000256" key="4">
    <source>
        <dbReference type="SAM" id="MobiDB-lite"/>
    </source>
</evidence>
<dbReference type="PANTHER" id="PTHR30349">
    <property type="entry name" value="PHAGE INTEGRASE-RELATED"/>
    <property type="match status" value="1"/>
</dbReference>
<comment type="similarity">
    <text evidence="1">Belongs to the 'phage' integrase family.</text>
</comment>
<evidence type="ECO:0000256" key="2">
    <source>
        <dbReference type="ARBA" id="ARBA00023125"/>
    </source>
</evidence>
<dbReference type="Proteomes" id="UP000182100">
    <property type="component" value="Unassembled WGS sequence"/>
</dbReference>
<keyword evidence="2" id="KW-0238">DNA-binding</keyword>
<dbReference type="CDD" id="cd01189">
    <property type="entry name" value="INT_ICEBs1_C_like"/>
    <property type="match status" value="1"/>
</dbReference>
<evidence type="ECO:0000313" key="7">
    <source>
        <dbReference type="Proteomes" id="UP000182100"/>
    </source>
</evidence>
<evidence type="ECO:0000256" key="1">
    <source>
        <dbReference type="ARBA" id="ARBA00008857"/>
    </source>
</evidence>
<dbReference type="SUPFAM" id="SSF56349">
    <property type="entry name" value="DNA breaking-rejoining enzymes"/>
    <property type="match status" value="1"/>
</dbReference>
<sequence>MADVYDRWHKSHPKPDETQCSEHKSRTRRMVPTSDHGIGKRWQVRYRDLDNHQRKENFHTRAEADKRAAEVDVEIRSGSYIVPAETKQTLGAYAQKWLDANSVGPTTALRYEATVRNHIVAHLGRRELRSLNKPSVVQGWIRTLQDGGFEVSTIEGIFDILSSLLGMAVEDGLLLKNPCKSKSVKLPTATKKKIVPWSLERVRAVVVGLPERFQAGGKLAFGYGLRQGEVFGFAVEDIDFRGGWIHVNRQVRLVGTKPVFALPKGNRIRSVPLSAQLATALKAHMRRFPPTAVTLPWAKPNGEPKTFRLLFVDEKGRAYNRSVFNMGAWKRALVAAGVIPPRERGARYLQAAPEDGMHALRHAYASVLLDAGESIKALSEYLGHSDPGFTLRTYTHLLPSSESRTRNAIDDAFTEYRESEAESAAGPPPDRAADPEATTGLGNGRDFTAKLCRRRLRDAPGDAEPLVRWKPESAHRADRLDEIAKELMVGFLGEFMPGLRCRGHDLPHQGHVRFGAQHLDTVLTVHGLVSMHGADRPLKEVRLDCQALEYPVAAIAEGRMHFDRFLVRIVVAEGAALLGAQVVALQGSQEST</sequence>
<dbReference type="InterPro" id="IPR050090">
    <property type="entry name" value="Tyrosine_recombinase_XerCD"/>
</dbReference>
<dbReference type="AlphaFoldDB" id="A0A1G6PI05"/>
<evidence type="ECO:0000259" key="5">
    <source>
        <dbReference type="PROSITE" id="PS51898"/>
    </source>
</evidence>
<dbReference type="GO" id="GO:0003677">
    <property type="term" value="F:DNA binding"/>
    <property type="evidence" value="ECO:0007669"/>
    <property type="project" value="UniProtKB-KW"/>
</dbReference>
<dbReference type="Gene3D" id="1.10.150.130">
    <property type="match status" value="1"/>
</dbReference>
<evidence type="ECO:0000313" key="6">
    <source>
        <dbReference type="EMBL" id="SDC79047.1"/>
    </source>
</evidence>
<dbReference type="GO" id="GO:0006310">
    <property type="term" value="P:DNA recombination"/>
    <property type="evidence" value="ECO:0007669"/>
    <property type="project" value="UniProtKB-KW"/>
</dbReference>
<reference evidence="7" key="1">
    <citation type="submission" date="2016-10" db="EMBL/GenBank/DDBJ databases">
        <authorList>
            <person name="Varghese N."/>
            <person name="Submissions S."/>
        </authorList>
    </citation>
    <scope>NUCLEOTIDE SEQUENCE [LARGE SCALE GENOMIC DNA]</scope>
    <source>
        <strain evidence="7">CGMCC 4.3504</strain>
    </source>
</reference>
<dbReference type="Pfam" id="PF00589">
    <property type="entry name" value="Phage_integrase"/>
    <property type="match status" value="1"/>
</dbReference>
<feature type="compositionally biased region" description="Basic and acidic residues" evidence="4">
    <location>
        <begin position="1"/>
        <end position="24"/>
    </location>
</feature>